<dbReference type="CDD" id="cd00464">
    <property type="entry name" value="SK"/>
    <property type="match status" value="1"/>
</dbReference>
<comment type="subunit">
    <text evidence="7">Monomer.</text>
</comment>
<keyword evidence="5 7" id="KW-0067">ATP-binding</keyword>
<keyword evidence="2 7" id="KW-0808">Transferase</keyword>
<feature type="binding site" evidence="7">
    <location>
        <position position="16"/>
    </location>
    <ligand>
        <name>Mg(2+)</name>
        <dbReference type="ChEBI" id="CHEBI:18420"/>
    </ligand>
</feature>
<comment type="function">
    <text evidence="7">Catalyzes the specific phosphorylation of the 3-hydroxyl group of shikimic acid using ATP as a cosubstrate.</text>
</comment>
<gene>
    <name evidence="7" type="primary">aroK</name>
    <name evidence="8" type="ORF">IFK94_06220</name>
</gene>
<feature type="binding site" evidence="7">
    <location>
        <position position="58"/>
    </location>
    <ligand>
        <name>substrate</name>
    </ligand>
</feature>
<dbReference type="UniPathway" id="UPA00053">
    <property type="reaction ID" value="UER00088"/>
</dbReference>
<proteinExistence type="inferred from homology"/>
<comment type="caution">
    <text evidence="7">Lacks conserved residue(s) required for the propagation of feature annotation.</text>
</comment>
<dbReference type="InterPro" id="IPR000623">
    <property type="entry name" value="Shikimate_kinase/TSH1"/>
</dbReference>
<evidence type="ECO:0000313" key="9">
    <source>
        <dbReference type="Proteomes" id="UP000648239"/>
    </source>
</evidence>
<dbReference type="AlphaFoldDB" id="A0A8J6Y5U6"/>
<dbReference type="GO" id="GO:0009423">
    <property type="term" value="P:chorismate biosynthetic process"/>
    <property type="evidence" value="ECO:0007669"/>
    <property type="project" value="UniProtKB-UniRule"/>
</dbReference>
<evidence type="ECO:0000256" key="6">
    <source>
        <dbReference type="ARBA" id="ARBA00023141"/>
    </source>
</evidence>
<dbReference type="GO" id="GO:0008652">
    <property type="term" value="P:amino acid biosynthetic process"/>
    <property type="evidence" value="ECO:0007669"/>
    <property type="project" value="UniProtKB-KW"/>
</dbReference>
<dbReference type="PRINTS" id="PR01100">
    <property type="entry name" value="SHIKIMTKNASE"/>
</dbReference>
<comment type="catalytic activity">
    <reaction evidence="7">
        <text>shikimate + ATP = 3-phosphoshikimate + ADP + H(+)</text>
        <dbReference type="Rhea" id="RHEA:13121"/>
        <dbReference type="ChEBI" id="CHEBI:15378"/>
        <dbReference type="ChEBI" id="CHEBI:30616"/>
        <dbReference type="ChEBI" id="CHEBI:36208"/>
        <dbReference type="ChEBI" id="CHEBI:145989"/>
        <dbReference type="ChEBI" id="CHEBI:456216"/>
        <dbReference type="EC" id="2.7.1.71"/>
    </reaction>
</comment>
<sequence length="167" mass="18671">MTGPLFLVGFMGSGKSAVGRRVAQQLDLEFRDCDRLIADAAGKTVEEIFREDGETAFRETESRVVDQLCTGGALVAATGGGAFLSFRPRSRMIVSGITVWLDVPLPVIRTRLAGERQNRPLYDRDDPVGMRLLYEKRMPSYALARHRVDGTDLDRSVEQVVRLTRER</sequence>
<comment type="subcellular location">
    <subcellularLocation>
        <location evidence="7">Cytoplasm</location>
    </subcellularLocation>
</comment>
<keyword evidence="1 7" id="KW-0028">Amino-acid biosynthesis</keyword>
<reference evidence="8 9" key="1">
    <citation type="submission" date="2020-08" db="EMBL/GenBank/DDBJ databases">
        <title>Acidobacteriota in marine sediments use diverse sulfur dissimilation pathways.</title>
        <authorList>
            <person name="Wasmund K."/>
        </authorList>
    </citation>
    <scope>NUCLEOTIDE SEQUENCE [LARGE SCALE GENOMIC DNA]</scope>
    <source>
        <strain evidence="8">MAG AM4</strain>
    </source>
</reference>
<dbReference type="GO" id="GO:0004765">
    <property type="term" value="F:shikimate kinase activity"/>
    <property type="evidence" value="ECO:0007669"/>
    <property type="project" value="UniProtKB-UniRule"/>
</dbReference>
<dbReference type="HAMAP" id="MF_00109">
    <property type="entry name" value="Shikimate_kinase"/>
    <property type="match status" value="1"/>
</dbReference>
<protein>
    <recommendedName>
        <fullName evidence="7">Shikimate kinase</fullName>
        <shortName evidence="7">SK</shortName>
        <ecNumber evidence="7">2.7.1.71</ecNumber>
    </recommendedName>
</protein>
<accession>A0A8J6Y5U6</accession>
<dbReference type="EMBL" id="JACXWD010000014">
    <property type="protein sequence ID" value="MBD3867700.1"/>
    <property type="molecule type" value="Genomic_DNA"/>
</dbReference>
<evidence type="ECO:0000256" key="7">
    <source>
        <dbReference type="HAMAP-Rule" id="MF_00109"/>
    </source>
</evidence>
<evidence type="ECO:0000256" key="2">
    <source>
        <dbReference type="ARBA" id="ARBA00022679"/>
    </source>
</evidence>
<dbReference type="SUPFAM" id="SSF52540">
    <property type="entry name" value="P-loop containing nucleoside triphosphate hydrolases"/>
    <property type="match status" value="1"/>
</dbReference>
<dbReference type="InterPro" id="IPR031322">
    <property type="entry name" value="Shikimate/glucono_kinase"/>
</dbReference>
<keyword evidence="7" id="KW-0963">Cytoplasm</keyword>
<dbReference type="PANTHER" id="PTHR21087:SF16">
    <property type="entry name" value="SHIKIMATE KINASE 1, CHLOROPLASTIC"/>
    <property type="match status" value="1"/>
</dbReference>
<feature type="binding site" evidence="7">
    <location>
        <begin position="12"/>
        <end position="17"/>
    </location>
    <ligand>
        <name>ATP</name>
        <dbReference type="ChEBI" id="CHEBI:30616"/>
    </ligand>
</feature>
<evidence type="ECO:0000256" key="4">
    <source>
        <dbReference type="ARBA" id="ARBA00022777"/>
    </source>
</evidence>
<comment type="similarity">
    <text evidence="7">Belongs to the shikimate kinase family.</text>
</comment>
<feature type="binding site" evidence="7">
    <location>
        <position position="137"/>
    </location>
    <ligand>
        <name>substrate</name>
    </ligand>
</feature>
<dbReference type="GO" id="GO:0009073">
    <property type="term" value="P:aromatic amino acid family biosynthetic process"/>
    <property type="evidence" value="ECO:0007669"/>
    <property type="project" value="UniProtKB-KW"/>
</dbReference>
<keyword evidence="7" id="KW-0460">Magnesium</keyword>
<feature type="binding site" evidence="7">
    <location>
        <position position="119"/>
    </location>
    <ligand>
        <name>ATP</name>
        <dbReference type="ChEBI" id="CHEBI:30616"/>
    </ligand>
</feature>
<dbReference type="EC" id="2.7.1.71" evidence="7"/>
<dbReference type="Pfam" id="PF01202">
    <property type="entry name" value="SKI"/>
    <property type="match status" value="1"/>
</dbReference>
<dbReference type="Gene3D" id="3.40.50.300">
    <property type="entry name" value="P-loop containing nucleotide triphosphate hydrolases"/>
    <property type="match status" value="1"/>
</dbReference>
<evidence type="ECO:0000256" key="5">
    <source>
        <dbReference type="ARBA" id="ARBA00022840"/>
    </source>
</evidence>
<keyword evidence="3 7" id="KW-0547">Nucleotide-binding</keyword>
<feature type="binding site" evidence="7">
    <location>
        <position position="80"/>
    </location>
    <ligand>
        <name>substrate</name>
    </ligand>
</feature>
<organism evidence="8 9">
    <name type="scientific">Candidatus Polarisedimenticola svalbardensis</name>
    <dbReference type="NCBI Taxonomy" id="2886004"/>
    <lineage>
        <taxon>Bacteria</taxon>
        <taxon>Pseudomonadati</taxon>
        <taxon>Acidobacteriota</taxon>
        <taxon>Candidatus Polarisedimenticolia</taxon>
        <taxon>Candidatus Polarisedimenticolales</taxon>
        <taxon>Candidatus Polarisedimenticolaceae</taxon>
        <taxon>Candidatus Polarisedimenticola</taxon>
    </lineage>
</organism>
<keyword evidence="4 7" id="KW-0418">Kinase</keyword>
<comment type="caution">
    <text evidence="8">The sequence shown here is derived from an EMBL/GenBank/DDBJ whole genome shotgun (WGS) entry which is preliminary data.</text>
</comment>
<dbReference type="PANTHER" id="PTHR21087">
    <property type="entry name" value="SHIKIMATE KINASE"/>
    <property type="match status" value="1"/>
</dbReference>
<feature type="binding site" evidence="7">
    <location>
        <position position="34"/>
    </location>
    <ligand>
        <name>substrate</name>
    </ligand>
</feature>
<dbReference type="GO" id="GO:0005524">
    <property type="term" value="F:ATP binding"/>
    <property type="evidence" value="ECO:0007669"/>
    <property type="project" value="UniProtKB-UniRule"/>
</dbReference>
<dbReference type="GO" id="GO:0005829">
    <property type="term" value="C:cytosol"/>
    <property type="evidence" value="ECO:0007669"/>
    <property type="project" value="TreeGrafter"/>
</dbReference>
<keyword evidence="6 7" id="KW-0057">Aromatic amino acid biosynthesis</keyword>
<comment type="cofactor">
    <cofactor evidence="7">
        <name>Mg(2+)</name>
        <dbReference type="ChEBI" id="CHEBI:18420"/>
    </cofactor>
    <text evidence="7">Binds 1 Mg(2+) ion per subunit.</text>
</comment>
<dbReference type="GO" id="GO:0000287">
    <property type="term" value="F:magnesium ion binding"/>
    <property type="evidence" value="ECO:0007669"/>
    <property type="project" value="UniProtKB-UniRule"/>
</dbReference>
<comment type="pathway">
    <text evidence="7">Metabolic intermediate biosynthesis; chorismate biosynthesis; chorismate from D-erythrose 4-phosphate and phosphoenolpyruvate: step 5/7.</text>
</comment>
<name>A0A8J6Y5U6_9BACT</name>
<evidence type="ECO:0000256" key="1">
    <source>
        <dbReference type="ARBA" id="ARBA00022605"/>
    </source>
</evidence>
<keyword evidence="7" id="KW-0479">Metal-binding</keyword>
<evidence type="ECO:0000256" key="3">
    <source>
        <dbReference type="ARBA" id="ARBA00022741"/>
    </source>
</evidence>
<evidence type="ECO:0000313" key="8">
    <source>
        <dbReference type="EMBL" id="MBD3867700.1"/>
    </source>
</evidence>
<dbReference type="Proteomes" id="UP000648239">
    <property type="component" value="Unassembled WGS sequence"/>
</dbReference>
<dbReference type="InterPro" id="IPR027417">
    <property type="entry name" value="P-loop_NTPase"/>
</dbReference>